<evidence type="ECO:0000259" key="3">
    <source>
        <dbReference type="Pfam" id="PF07687"/>
    </source>
</evidence>
<feature type="binding site" evidence="2">
    <location>
        <position position="142"/>
    </location>
    <ligand>
        <name>Mn(2+)</name>
        <dbReference type="ChEBI" id="CHEBI:29035"/>
        <label>2</label>
    </ligand>
</feature>
<dbReference type="SUPFAM" id="SSF53187">
    <property type="entry name" value="Zn-dependent exopeptidases"/>
    <property type="match status" value="1"/>
</dbReference>
<dbReference type="GO" id="GO:0046872">
    <property type="term" value="F:metal ion binding"/>
    <property type="evidence" value="ECO:0007669"/>
    <property type="project" value="UniProtKB-KW"/>
</dbReference>
<dbReference type="PIRSF" id="PIRSF005962">
    <property type="entry name" value="Pept_M20D_amidohydro"/>
    <property type="match status" value="1"/>
</dbReference>
<keyword evidence="2" id="KW-0464">Manganese</keyword>
<evidence type="ECO:0000256" key="2">
    <source>
        <dbReference type="PIRSR" id="PIRSR005962-1"/>
    </source>
</evidence>
<dbReference type="Pfam" id="PF01546">
    <property type="entry name" value="Peptidase_M20"/>
    <property type="match status" value="1"/>
</dbReference>
<dbReference type="Pfam" id="PF07687">
    <property type="entry name" value="M20_dimer"/>
    <property type="match status" value="1"/>
</dbReference>
<comment type="cofactor">
    <cofactor evidence="2">
        <name>Mn(2+)</name>
        <dbReference type="ChEBI" id="CHEBI:29035"/>
    </cofactor>
    <text evidence="2">The Mn(2+) ion enhances activity.</text>
</comment>
<keyword evidence="2" id="KW-0479">Metal-binding</keyword>
<sequence length="395" mass="43552">MPAFISIINDSVTEIYPEVVQWRRHFHQYPELSFKEYKTAEFIYQKLLALNCFEIERPLETAVVATLKGSAPGKAIALRADIDALPVNEENDVDYCSVNKGIMHACAHDGHAAALLGVAYILARYKHLIQGSIKLIFQPAEEIGSGAIRLIDKGILNGLDYLFGIHIWSPLELGKIGICYGPMMAAGDFFKIEIKGKGGHGAIPQEAIDPVVIGSEIVLALQSIVSRKINPIRTGLISVTKFDASSSYNTIPETVNLGGTLRSLDMETMEQLYRGIEKLSQQIAQAHGATVSVSFDSRPNAAPLVNNIAVTQMVEEALIEGIGQNHCQRTDPTLAGEDFSQYTKHGIPACFLFIGTRAENSDYPHHHPRFNIQEESMLFSMKAFLNIIRKIAMTQ</sequence>
<comment type="caution">
    <text evidence="4">The sequence shown here is derived from an EMBL/GenBank/DDBJ whole genome shotgun (WGS) entry which is preliminary data.</text>
</comment>
<keyword evidence="1 4" id="KW-0378">Hydrolase</keyword>
<dbReference type="InterPro" id="IPR011650">
    <property type="entry name" value="Peptidase_M20_dimer"/>
</dbReference>
<dbReference type="EMBL" id="VCHQ01000018">
    <property type="protein sequence ID" value="TLV15601.1"/>
    <property type="molecule type" value="Genomic_DNA"/>
</dbReference>
<feature type="binding site" evidence="2">
    <location>
        <position position="106"/>
    </location>
    <ligand>
        <name>Mn(2+)</name>
        <dbReference type="ChEBI" id="CHEBI:29035"/>
        <label>2</label>
    </ligand>
</feature>
<protein>
    <submittedName>
        <fullName evidence="4">Amidohydrolase</fullName>
    </submittedName>
</protein>
<dbReference type="GO" id="GO:0050118">
    <property type="term" value="F:N-acetyldiaminopimelate deacetylase activity"/>
    <property type="evidence" value="ECO:0007669"/>
    <property type="project" value="UniProtKB-ARBA"/>
</dbReference>
<feature type="binding site" evidence="2">
    <location>
        <position position="366"/>
    </location>
    <ligand>
        <name>Mn(2+)</name>
        <dbReference type="ChEBI" id="CHEBI:29035"/>
        <label>2</label>
    </ligand>
</feature>
<dbReference type="FunFam" id="3.30.70.360:FF:000001">
    <property type="entry name" value="N-acetyldiaminopimelate deacetylase"/>
    <property type="match status" value="1"/>
</dbReference>
<feature type="binding site" evidence="2">
    <location>
        <position position="108"/>
    </location>
    <ligand>
        <name>Mn(2+)</name>
        <dbReference type="ChEBI" id="CHEBI:29035"/>
        <label>2</label>
    </ligand>
</feature>
<dbReference type="NCBIfam" id="TIGR01891">
    <property type="entry name" value="amidohydrolases"/>
    <property type="match status" value="1"/>
</dbReference>
<evidence type="ECO:0000313" key="4">
    <source>
        <dbReference type="EMBL" id="TLV15601.1"/>
    </source>
</evidence>
<reference evidence="4 5" key="1">
    <citation type="submission" date="2019-05" db="EMBL/GenBank/DDBJ databases">
        <title>Genome sequence of Klebsiella sp strain TOUT106.</title>
        <authorList>
            <person name="Rahi P."/>
            <person name="Chaudhari D."/>
        </authorList>
    </citation>
    <scope>NUCLEOTIDE SEQUENCE [LARGE SCALE GENOMIC DNA]</scope>
    <source>
        <strain evidence="4 5">TOUT106</strain>
    </source>
</reference>
<proteinExistence type="predicted"/>
<dbReference type="InterPro" id="IPR002933">
    <property type="entry name" value="Peptidase_M20"/>
</dbReference>
<dbReference type="AlphaFoldDB" id="A0A5R9LGE5"/>
<dbReference type="InterPro" id="IPR017439">
    <property type="entry name" value="Amidohydrolase"/>
</dbReference>
<accession>A0A5R9LGE5</accession>
<dbReference type="RefSeq" id="WP_138361502.1">
    <property type="nucleotide sequence ID" value="NZ_JBCIVH010000075.1"/>
</dbReference>
<dbReference type="Gene3D" id="3.30.70.360">
    <property type="match status" value="1"/>
</dbReference>
<gene>
    <name evidence="4" type="ORF">FE839_14455</name>
</gene>
<feature type="domain" description="Peptidase M20 dimerisation" evidence="3">
    <location>
        <begin position="190"/>
        <end position="284"/>
    </location>
</feature>
<dbReference type="Proteomes" id="UP000307430">
    <property type="component" value="Unassembled WGS sequence"/>
</dbReference>
<evidence type="ECO:0000313" key="5">
    <source>
        <dbReference type="Proteomes" id="UP000307430"/>
    </source>
</evidence>
<dbReference type="GO" id="GO:0019877">
    <property type="term" value="P:diaminopimelate biosynthetic process"/>
    <property type="evidence" value="ECO:0007669"/>
    <property type="project" value="UniProtKB-ARBA"/>
</dbReference>
<name>A0A5R9LGE5_9ENTR</name>
<feature type="binding site" evidence="2">
    <location>
        <position position="166"/>
    </location>
    <ligand>
        <name>Mn(2+)</name>
        <dbReference type="ChEBI" id="CHEBI:29035"/>
        <label>2</label>
    </ligand>
</feature>
<keyword evidence="5" id="KW-1185">Reference proteome</keyword>
<organism evidence="4 5">
    <name type="scientific">Klebsiella indica</name>
    <dbReference type="NCBI Taxonomy" id="2582917"/>
    <lineage>
        <taxon>Bacteria</taxon>
        <taxon>Pseudomonadati</taxon>
        <taxon>Pseudomonadota</taxon>
        <taxon>Gammaproteobacteria</taxon>
        <taxon>Enterobacterales</taxon>
        <taxon>Enterobacteriaceae</taxon>
        <taxon>Klebsiella/Raoultella group</taxon>
        <taxon>Klebsiella</taxon>
    </lineage>
</organism>
<dbReference type="SUPFAM" id="SSF55031">
    <property type="entry name" value="Bacterial exopeptidase dimerisation domain"/>
    <property type="match status" value="1"/>
</dbReference>
<dbReference type="PANTHER" id="PTHR11014">
    <property type="entry name" value="PEPTIDASE M20 FAMILY MEMBER"/>
    <property type="match status" value="1"/>
</dbReference>
<evidence type="ECO:0000256" key="1">
    <source>
        <dbReference type="ARBA" id="ARBA00022801"/>
    </source>
</evidence>
<dbReference type="PANTHER" id="PTHR11014:SF63">
    <property type="entry name" value="METALLOPEPTIDASE, PUTATIVE (AFU_ORTHOLOGUE AFUA_6G09600)-RELATED"/>
    <property type="match status" value="1"/>
</dbReference>
<dbReference type="InterPro" id="IPR036264">
    <property type="entry name" value="Bact_exopeptidase_dim_dom"/>
</dbReference>
<dbReference type="Gene3D" id="3.40.630.10">
    <property type="entry name" value="Zn peptidases"/>
    <property type="match status" value="1"/>
</dbReference>